<protein>
    <recommendedName>
        <fullName evidence="3">DUF1018 domain-containing protein</fullName>
    </recommendedName>
</protein>
<reference evidence="1" key="1">
    <citation type="submission" date="2022-12" db="EMBL/GenBank/DDBJ databases">
        <title>Paracoccus onchidii sp. nov., isolated from a marine invertebrate from the South China Sea.</title>
        <authorList>
            <person name="Xu S."/>
            <person name="Liu Z."/>
            <person name="Xu Y."/>
        </authorList>
    </citation>
    <scope>NUCLEOTIDE SEQUENCE</scope>
    <source>
        <strain evidence="1">Z330</strain>
    </source>
</reference>
<evidence type="ECO:0000313" key="1">
    <source>
        <dbReference type="EMBL" id="MDB6177924.1"/>
    </source>
</evidence>
<dbReference type="RefSeq" id="WP_271889038.1">
    <property type="nucleotide sequence ID" value="NZ_JAQBIE010000011.1"/>
</dbReference>
<comment type="caution">
    <text evidence="1">The sequence shown here is derived from an EMBL/GenBank/DDBJ whole genome shotgun (WGS) entry which is preliminary data.</text>
</comment>
<dbReference type="Proteomes" id="UP001165641">
    <property type="component" value="Unassembled WGS sequence"/>
</dbReference>
<evidence type="ECO:0000313" key="2">
    <source>
        <dbReference type="Proteomes" id="UP001165641"/>
    </source>
</evidence>
<sequence length="243" mass="26288">MTVIDRQAANTRSREERARMEAILARATPAEGCGPAIPVAPARGACRSVTPQSMVPDAKDRTGWKAEEMGWRGFKAAAAMDVFDTLAMNAARRKQPPPFSKGQVTVARLYRDLVERHDAGGMKLASLEGRVASGSGTGGDFMDAFLAEGDAIKRLRSLIGTGVAMPVRRVRPGARGGKGARAILDRDLADAVCLHGRSFRWVLRKHGWSEGEKNVVRCVAALRDCLDRMQGYPVTRKNSSLTA</sequence>
<dbReference type="EMBL" id="JAQBIE010000011">
    <property type="protein sequence ID" value="MDB6177924.1"/>
    <property type="molecule type" value="Genomic_DNA"/>
</dbReference>
<keyword evidence="2" id="KW-1185">Reference proteome</keyword>
<accession>A0ABT4ZEZ6</accession>
<gene>
    <name evidence="1" type="ORF">PAF17_10470</name>
</gene>
<organism evidence="1 2">
    <name type="scientific">Paracoccus onchidii</name>
    <dbReference type="NCBI Taxonomy" id="3017813"/>
    <lineage>
        <taxon>Bacteria</taxon>
        <taxon>Pseudomonadati</taxon>
        <taxon>Pseudomonadota</taxon>
        <taxon>Alphaproteobacteria</taxon>
        <taxon>Rhodobacterales</taxon>
        <taxon>Paracoccaceae</taxon>
        <taxon>Paracoccus</taxon>
    </lineage>
</organism>
<evidence type="ECO:0008006" key="3">
    <source>
        <dbReference type="Google" id="ProtNLM"/>
    </source>
</evidence>
<name>A0ABT4ZEZ6_9RHOB</name>
<proteinExistence type="predicted"/>